<feature type="region of interest" description="Disordered" evidence="1">
    <location>
        <begin position="59"/>
        <end position="125"/>
    </location>
</feature>
<protein>
    <recommendedName>
        <fullName evidence="4">Transposase</fullName>
    </recommendedName>
</protein>
<gene>
    <name evidence="2" type="ORF">GZ78_14495</name>
</gene>
<reference evidence="2 3" key="1">
    <citation type="submission" date="2014-06" db="EMBL/GenBank/DDBJ databases">
        <title>Whole Genome Sequences of Three Symbiotic Endozoicomonas Bacteria.</title>
        <authorList>
            <person name="Neave M.J."/>
            <person name="Apprill A."/>
            <person name="Voolstra C.R."/>
        </authorList>
    </citation>
    <scope>NUCLEOTIDE SEQUENCE [LARGE SCALE GENOMIC DNA]</scope>
    <source>
        <strain evidence="2 3">DSM 25634</strain>
    </source>
</reference>
<dbReference type="STRING" id="1137799.GZ78_14495"/>
<proteinExistence type="predicted"/>
<evidence type="ECO:0008006" key="4">
    <source>
        <dbReference type="Google" id="ProtNLM"/>
    </source>
</evidence>
<name>A0A081NF68_9GAMM</name>
<keyword evidence="3" id="KW-1185">Reference proteome</keyword>
<dbReference type="eggNOG" id="COG4467">
    <property type="taxonomic scope" value="Bacteria"/>
</dbReference>
<sequence length="499" mass="56708">MHGFFSTRRTATRSAREAFKVQQQEQITQQQEQITQQQEQIIQLQGQIEALEAEIRRLKKLPPKPDIKPNIEPPDDGTGTEQSEAEDDSPTPDTPKKRKVNKPDVKTRKQRHQPPAPPSEGTISVEAVDVPSGSTWNGYTPYKVQELTIQASSFQYLLEQWVTPGGKTITARPPADLHGHHYGPTLQAYVLHQHHGCSVTQPELLDWLWDVGVSMSAGELSLLLTQGHDQFHREKDELLATGIRCSSYIQTDDTGTRHKGQNGYCTIINNESFAWFASTGSKSRENFLSLLHRPWRTYTLTENGMAYLKEHKYPEKWLRVLRPYLGVTFLSRDAWQACMKAQGLVKDRFRKASEALIYGSLIEHGAGHLTTFSDGARQFDVFKHSQCWIHAERGLAKIHPVNDQQAMAQKWCRTWFWAVYDDLKAFKAEPDEEKALKVWLGFHALIQTETSCEPLQEALSGLALIKEEPAIPAQFNCMFFKLINEDSIALENRASSKFA</sequence>
<evidence type="ECO:0000313" key="3">
    <source>
        <dbReference type="Proteomes" id="UP000028073"/>
    </source>
</evidence>
<dbReference type="Proteomes" id="UP000028073">
    <property type="component" value="Unassembled WGS sequence"/>
</dbReference>
<accession>A0A081NF68</accession>
<evidence type="ECO:0000313" key="2">
    <source>
        <dbReference type="EMBL" id="KEQ17091.1"/>
    </source>
</evidence>
<dbReference type="EMBL" id="JOKH01000003">
    <property type="protein sequence ID" value="KEQ17091.1"/>
    <property type="molecule type" value="Genomic_DNA"/>
</dbReference>
<comment type="caution">
    <text evidence="2">The sequence shown here is derived from an EMBL/GenBank/DDBJ whole genome shotgun (WGS) entry which is preliminary data.</text>
</comment>
<organism evidence="2 3">
    <name type="scientific">Endozoicomonas numazuensis</name>
    <dbReference type="NCBI Taxonomy" id="1137799"/>
    <lineage>
        <taxon>Bacteria</taxon>
        <taxon>Pseudomonadati</taxon>
        <taxon>Pseudomonadota</taxon>
        <taxon>Gammaproteobacteria</taxon>
        <taxon>Oceanospirillales</taxon>
        <taxon>Endozoicomonadaceae</taxon>
        <taxon>Endozoicomonas</taxon>
    </lineage>
</organism>
<evidence type="ECO:0000256" key="1">
    <source>
        <dbReference type="SAM" id="MobiDB-lite"/>
    </source>
</evidence>
<dbReference type="AlphaFoldDB" id="A0A081NF68"/>